<name>A0A9X5BHK2_9FIRM</name>
<dbReference type="Proteomes" id="UP001154420">
    <property type="component" value="Unassembled WGS sequence"/>
</dbReference>
<keyword evidence="2" id="KW-1185">Reference proteome</keyword>
<dbReference type="OrthoDB" id="9810135at2"/>
<reference evidence="1" key="1">
    <citation type="submission" date="2018-09" db="EMBL/GenBank/DDBJ databases">
        <title>Murine metabolic-syndrome-specific gut microbial biobank.</title>
        <authorList>
            <person name="Liu C."/>
        </authorList>
    </citation>
    <scope>NUCLEOTIDE SEQUENCE</scope>
    <source>
        <strain evidence="1">D42-62</strain>
    </source>
</reference>
<organism evidence="1 2">
    <name type="scientific">Parablautia muri</name>
    <dbReference type="NCBI Taxonomy" id="2320879"/>
    <lineage>
        <taxon>Bacteria</taxon>
        <taxon>Bacillati</taxon>
        <taxon>Bacillota</taxon>
        <taxon>Clostridia</taxon>
        <taxon>Lachnospirales</taxon>
        <taxon>Lachnospiraceae</taxon>
        <taxon>Parablautia</taxon>
    </lineage>
</organism>
<gene>
    <name evidence="1" type="ORF">D5281_16665</name>
</gene>
<accession>A0A9X5BHK2</accession>
<evidence type="ECO:0000313" key="1">
    <source>
        <dbReference type="EMBL" id="NBJ94174.1"/>
    </source>
</evidence>
<evidence type="ECO:0000313" key="2">
    <source>
        <dbReference type="Proteomes" id="UP001154420"/>
    </source>
</evidence>
<comment type="caution">
    <text evidence="1">The sequence shown here is derived from an EMBL/GenBank/DDBJ whole genome shotgun (WGS) entry which is preliminary data.</text>
</comment>
<dbReference type="AlphaFoldDB" id="A0A9X5BHK2"/>
<sequence>MDIVDASFYLPYAKPKLEANMLEGAKKTISEYVAKNQDDFDKITMAEADIELDMGDGIKVNGRIDLVKRCEISYDEKTYIVDFKTVITDVTECINAE</sequence>
<protein>
    <submittedName>
        <fullName evidence="1">Uncharacterized protein</fullName>
    </submittedName>
</protein>
<dbReference type="RefSeq" id="WP_160561211.1">
    <property type="nucleotide sequence ID" value="NZ_QZDT01000031.1"/>
</dbReference>
<proteinExistence type="predicted"/>
<dbReference type="EMBL" id="QZDT01000031">
    <property type="protein sequence ID" value="NBJ94174.1"/>
    <property type="molecule type" value="Genomic_DNA"/>
</dbReference>